<protein>
    <recommendedName>
        <fullName evidence="3">PAS domain-containing protein</fullName>
    </recommendedName>
</protein>
<feature type="transmembrane region" description="Helical" evidence="2">
    <location>
        <begin position="47"/>
        <end position="66"/>
    </location>
</feature>
<keyword evidence="2" id="KW-1133">Transmembrane helix</keyword>
<reference evidence="4 5" key="1">
    <citation type="submission" date="2024-04" db="EMBL/GenBank/DDBJ databases">
        <title>Tritrichomonas musculus Genome.</title>
        <authorList>
            <person name="Alves-Ferreira E."/>
            <person name="Grigg M."/>
            <person name="Lorenzi H."/>
            <person name="Galac M."/>
        </authorList>
    </citation>
    <scope>NUCLEOTIDE SEQUENCE [LARGE SCALE GENOMIC DNA]</scope>
    <source>
        <strain evidence="4 5">EAF2021</strain>
    </source>
</reference>
<gene>
    <name evidence="4" type="ORF">M9Y10_010393</name>
</gene>
<evidence type="ECO:0000256" key="1">
    <source>
        <dbReference type="SAM" id="MobiDB-lite"/>
    </source>
</evidence>
<evidence type="ECO:0000259" key="3">
    <source>
        <dbReference type="Pfam" id="PF13426"/>
    </source>
</evidence>
<dbReference type="Proteomes" id="UP001470230">
    <property type="component" value="Unassembled WGS sequence"/>
</dbReference>
<feature type="transmembrane region" description="Helical" evidence="2">
    <location>
        <begin position="677"/>
        <end position="699"/>
    </location>
</feature>
<feature type="transmembrane region" description="Helical" evidence="2">
    <location>
        <begin position="239"/>
        <end position="259"/>
    </location>
</feature>
<dbReference type="InterPro" id="IPR035965">
    <property type="entry name" value="PAS-like_dom_sf"/>
</dbReference>
<comment type="caution">
    <text evidence="4">The sequence shown here is derived from an EMBL/GenBank/DDBJ whole genome shotgun (WGS) entry which is preliminary data.</text>
</comment>
<evidence type="ECO:0000313" key="5">
    <source>
        <dbReference type="Proteomes" id="UP001470230"/>
    </source>
</evidence>
<feature type="transmembrane region" description="Helical" evidence="2">
    <location>
        <begin position="911"/>
        <end position="934"/>
    </location>
</feature>
<feature type="transmembrane region" description="Helical" evidence="2">
    <location>
        <begin position="319"/>
        <end position="338"/>
    </location>
</feature>
<feature type="transmembrane region" description="Helical" evidence="2">
    <location>
        <begin position="190"/>
        <end position="218"/>
    </location>
</feature>
<dbReference type="Pfam" id="PF13426">
    <property type="entry name" value="PAS_9"/>
    <property type="match status" value="1"/>
</dbReference>
<feature type="compositionally biased region" description="Low complexity" evidence="1">
    <location>
        <begin position="1625"/>
        <end position="1636"/>
    </location>
</feature>
<feature type="transmembrane region" description="Helical" evidence="2">
    <location>
        <begin position="148"/>
        <end position="170"/>
    </location>
</feature>
<feature type="region of interest" description="Disordered" evidence="1">
    <location>
        <begin position="354"/>
        <end position="393"/>
    </location>
</feature>
<evidence type="ECO:0000256" key="2">
    <source>
        <dbReference type="SAM" id="Phobius"/>
    </source>
</evidence>
<dbReference type="EMBL" id="JAPFFF010000016">
    <property type="protein sequence ID" value="KAK8864866.1"/>
    <property type="molecule type" value="Genomic_DNA"/>
</dbReference>
<keyword evidence="5" id="KW-1185">Reference proteome</keyword>
<organism evidence="4 5">
    <name type="scientific">Tritrichomonas musculus</name>
    <dbReference type="NCBI Taxonomy" id="1915356"/>
    <lineage>
        <taxon>Eukaryota</taxon>
        <taxon>Metamonada</taxon>
        <taxon>Parabasalia</taxon>
        <taxon>Tritrichomonadida</taxon>
        <taxon>Tritrichomonadidae</taxon>
        <taxon>Tritrichomonas</taxon>
    </lineage>
</organism>
<feature type="transmembrane region" description="Helical" evidence="2">
    <location>
        <begin position="265"/>
        <end position="286"/>
    </location>
</feature>
<feature type="transmembrane region" description="Helical" evidence="2">
    <location>
        <begin position="109"/>
        <end position="136"/>
    </location>
</feature>
<evidence type="ECO:0000313" key="4">
    <source>
        <dbReference type="EMBL" id="KAK8864866.1"/>
    </source>
</evidence>
<dbReference type="CDD" id="cd00130">
    <property type="entry name" value="PAS"/>
    <property type="match status" value="1"/>
</dbReference>
<sequence>MRVEDLGSGPIVQGPNTDTSLAAANPKKIRLFTFLSILQLNTQKIRFISNFAIFFSIFQILYISFWPHLNLTRTDNNNKYDYIRDPPNYEEYLTNILFFYTFNDTSNDIYIYPLAINIIGNIFFFISLVSFCLFYFKRIINFQLFLCFNFFVRFICPIYIAPLGFQTGWFILKVLRMKDLDQNDSDSKQTITICTVLIVLNFILYAIIITMTILTNFFNSNSIMIVDTHTILFEGTFKSCLMLIPTVILFFSNVLPLFHTNLHHLAVIFHGIFCICMAIWSFWLPYGKVKMNGFVASACVTMLVSDVICFTPINSEWYRYVIVLICFAVFYFVMNFFIDLRIKSILKSTRTNKEKDKKKTEINDESTENDDYNHKSTNKSSSRSKHQVFGDPENELSEYEDMPISRILFVLRTAMITRNELFLDGKLLDLIGSKAMDDIDKVRLGCLICHFPDFQPFFFALLMSLKRARLLPFIREFQLFQLRYFESSCHPDSKIEGLEDIVRESSSLSIYLRSNWRIIEARQKRKIEKEQEEGEVEHSKLKMKSNMFSSFDRLSRLVSNCQSKWEAMISFYPNNIQIADGYTHFLIECLGDYISASEWKTVSVLLQEGKTHKFNPATVSFLRSFPHYVDQIYPKRSLMKGFDDIDNYHKIENIGSLIEMPEARMEFQRSTNTSYPISIYFFCALSVISLLFIVIFWLYGILTFSHFEHITESMHYITNIGLLSQQISKSFINAIFDYGQLESVSVVPTPDEIFDTLYANNYSDRVDTREAPSLIQFNGDYKAQLALSCEQGMGFVDFLHRSTLEQIEKGNKFQVVLNTFYDNTRLSTYYLSKNESISSTSNLQSLLISYFTYYFTMSYDYNYSFIDDTDCYHATFAGARVLERIDLISQSILENNEILLKDNDFFFSTDLYIISVVYLLISVIFVWIDFFFIIRNFQRTINSLLYFQKEAIQKASNPLITLFDETPEVDAQTNIRNFVIISMIFSTIINLVLFCLIICFHFIYAKYRYNFKSLSELIHYYSLETSQVIEVLYTVMAANTFGRVVPSVDQKYKDKLSANLEKIIKTHQKCWSYSIRGDCGVNAKRVTFINDLKNREKCPDLPNKTTHELYGCLSEESGFNLFIDLTDSLKSSITDPFILKSEIFIEYIHFALSHLYYDVSQFSSFLQTIADEKEEEYEKSINVFGAVSIVVAFFLVCLNIYIFVRIRGIFKLLFAFVSRVSPADLVTNSELMYSILGIKNLNKSVIENSGISFLVQESSNPIVFLDRAGLIEFVNRAFSSTFSYEANFIVGQPISTLIDDESSLYYLDTLKFFETRQTESKTIQCKKGNGNKISFDITFIPIHNSKEKQKLFKKNESNNFEQDESDGESEVKDTFVNRIALIFVEKTSEKNLEKKCNHMKSFTQKIMNKVYPPALNLFNEGSLKVCSVCAIKLPNNVTRDNSFTRLLVQRTHVYKMLFEKLSVFPLLVPLDVKNGIFMAVGCKKDDPTELAIECLNFAFNVIDELNALTMKHQTNVHIGTYFAAVETGGEIVVNWSGNETKKLLYSGELVERALKVLDNASLAGTICMSKKTYEFIMQHDYAFYEKEIEEEIGGSKSIFTVESNNEPSARVSFKTSSFLGDNGSENESNNSNNSSNLIEKLREELMDTNED</sequence>
<keyword evidence="2" id="KW-0812">Transmembrane</keyword>
<feature type="region of interest" description="Disordered" evidence="1">
    <location>
        <begin position="1614"/>
        <end position="1638"/>
    </location>
</feature>
<feature type="transmembrane region" description="Helical" evidence="2">
    <location>
        <begin position="978"/>
        <end position="1004"/>
    </location>
</feature>
<accession>A0ABR2ILH2</accession>
<feature type="transmembrane region" description="Helical" evidence="2">
    <location>
        <begin position="1183"/>
        <end position="1204"/>
    </location>
</feature>
<name>A0ABR2ILH2_9EUKA</name>
<dbReference type="Gene3D" id="3.30.450.20">
    <property type="entry name" value="PAS domain"/>
    <property type="match status" value="1"/>
</dbReference>
<dbReference type="SUPFAM" id="SSF55785">
    <property type="entry name" value="PYP-like sensor domain (PAS domain)"/>
    <property type="match status" value="1"/>
</dbReference>
<proteinExistence type="predicted"/>
<keyword evidence="2" id="KW-0472">Membrane</keyword>
<dbReference type="InterPro" id="IPR000014">
    <property type="entry name" value="PAS"/>
</dbReference>
<feature type="transmembrane region" description="Helical" evidence="2">
    <location>
        <begin position="293"/>
        <end position="313"/>
    </location>
</feature>
<feature type="domain" description="PAS" evidence="3">
    <location>
        <begin position="1260"/>
        <end position="1349"/>
    </location>
</feature>